<dbReference type="AlphaFoldDB" id="A0A6M1QZ32"/>
<organism evidence="1 2">
    <name type="scientific">Nocardioides turkmenicus</name>
    <dbReference type="NCBI Taxonomy" id="2711220"/>
    <lineage>
        <taxon>Bacteria</taxon>
        <taxon>Bacillati</taxon>
        <taxon>Actinomycetota</taxon>
        <taxon>Actinomycetes</taxon>
        <taxon>Propionibacteriales</taxon>
        <taxon>Nocardioidaceae</taxon>
        <taxon>Nocardioides</taxon>
    </lineage>
</organism>
<evidence type="ECO:0000313" key="1">
    <source>
        <dbReference type="EMBL" id="NGN92652.1"/>
    </source>
</evidence>
<protein>
    <submittedName>
        <fullName evidence="1">HNH endonuclease</fullName>
    </submittedName>
</protein>
<keyword evidence="2" id="KW-1185">Reference proteome</keyword>
<dbReference type="RefSeq" id="WP_165110402.1">
    <property type="nucleotide sequence ID" value="NZ_JAALAA010000005.1"/>
</dbReference>
<reference evidence="1 2" key="1">
    <citation type="submission" date="2020-02" db="EMBL/GenBank/DDBJ databases">
        <title>Whole-genome analyses of novel actinobacteria.</title>
        <authorList>
            <person name="Sahin N."/>
        </authorList>
    </citation>
    <scope>NUCLEOTIDE SEQUENCE [LARGE SCALE GENOMIC DNA]</scope>
    <source>
        <strain evidence="1 2">KC13</strain>
    </source>
</reference>
<sequence length="506" mass="55458">MEPNAALLWSSHDLRAHVWLEDLAVLPEDAAPPLYMTPVPEAAVCSYGWEGCTHLEDGVAAVPWIESTQQITMRWWQKLSLVRQLEHDAEGDLCHRKKIESAPRRAGKSVGLRGGALWRMAVGPSLFGEPQNVIHTGSDLNICREVQRGAWNWAEAYGWTVTKGNGKEAVETDLARWLVRAQDGVYGYDCSLGLGDECWDVKPDTINEGLEPATLERVNPQLVLTSTAHRRATSLMRTELANALTLADPDVLLLLWGALADCDPSDPAVWRAASPHWSTDRERMIRAKYAAALAGEDDPEFDDPDPMRGFMAQYLNVWTIAEKRLVGRPVLEADAWSALYSPAPATAPDAVAVESWFEQGVSLAEAWRATDGTVTVRVTDFATVDEVARQVSLLGVRRPAIVGSSLADHPAWRANRVRIESTSSAMRAQVGELMRVLREGTLRHTASEALSGQVLALRVSPGVDGPRIRSTERADAIKAATRAASAAAAVVRRQVVTPSRYRTQVS</sequence>
<keyword evidence="1" id="KW-0540">Nuclease</keyword>
<dbReference type="EMBL" id="JAALAA010000005">
    <property type="protein sequence ID" value="NGN92652.1"/>
    <property type="molecule type" value="Genomic_DNA"/>
</dbReference>
<keyword evidence="1" id="KW-0378">Hydrolase</keyword>
<gene>
    <name evidence="1" type="ORF">G5C66_07865</name>
</gene>
<name>A0A6M1QZ32_9ACTN</name>
<dbReference type="InterPro" id="IPR027417">
    <property type="entry name" value="P-loop_NTPase"/>
</dbReference>
<proteinExistence type="predicted"/>
<dbReference type="Gene3D" id="3.40.50.300">
    <property type="entry name" value="P-loop containing nucleotide triphosphate hydrolases"/>
    <property type="match status" value="1"/>
</dbReference>
<evidence type="ECO:0000313" key="2">
    <source>
        <dbReference type="Proteomes" id="UP000483261"/>
    </source>
</evidence>
<accession>A0A6M1QZ32</accession>
<comment type="caution">
    <text evidence="1">The sequence shown here is derived from an EMBL/GenBank/DDBJ whole genome shotgun (WGS) entry which is preliminary data.</text>
</comment>
<keyword evidence="1" id="KW-0255">Endonuclease</keyword>
<dbReference type="Proteomes" id="UP000483261">
    <property type="component" value="Unassembled WGS sequence"/>
</dbReference>
<dbReference type="GO" id="GO:0004519">
    <property type="term" value="F:endonuclease activity"/>
    <property type="evidence" value="ECO:0007669"/>
    <property type="project" value="UniProtKB-KW"/>
</dbReference>